<sequence>MPLYFNFRIALFCKRWNFQIGQIKIKRLWF</sequence>
<dbReference type="EMBL" id="BK015689">
    <property type="protein sequence ID" value="DAE20003.1"/>
    <property type="molecule type" value="Genomic_DNA"/>
</dbReference>
<accession>A0A8S5QMH0</accession>
<organism evidence="1">
    <name type="scientific">CrAss-like virus sp. ctYsL76</name>
    <dbReference type="NCBI Taxonomy" id="2826826"/>
    <lineage>
        <taxon>Viruses</taxon>
        <taxon>Duplodnaviria</taxon>
        <taxon>Heunggongvirae</taxon>
        <taxon>Uroviricota</taxon>
        <taxon>Caudoviricetes</taxon>
        <taxon>Crassvirales</taxon>
    </lineage>
</organism>
<evidence type="ECO:0000313" key="1">
    <source>
        <dbReference type="EMBL" id="DAE20003.1"/>
    </source>
</evidence>
<protein>
    <submittedName>
        <fullName evidence="1">Uncharacterized protein</fullName>
    </submittedName>
</protein>
<proteinExistence type="predicted"/>
<reference evidence="1" key="1">
    <citation type="journal article" date="2021" name="Proc. Natl. Acad. Sci. U.S.A.">
        <title>A Catalog of Tens of Thousands of Viruses from Human Metagenomes Reveals Hidden Associations with Chronic Diseases.</title>
        <authorList>
            <person name="Tisza M.J."/>
            <person name="Buck C.B."/>
        </authorList>
    </citation>
    <scope>NUCLEOTIDE SEQUENCE</scope>
    <source>
        <strain evidence="1">CtYsL76</strain>
    </source>
</reference>
<name>A0A8S5QMH0_9CAUD</name>